<organism evidence="3 4">
    <name type="scientific">Halobacterium bonnevillei</name>
    <dbReference type="NCBI Taxonomy" id="2692200"/>
    <lineage>
        <taxon>Archaea</taxon>
        <taxon>Methanobacteriati</taxon>
        <taxon>Methanobacteriota</taxon>
        <taxon>Stenosarchaea group</taxon>
        <taxon>Halobacteria</taxon>
        <taxon>Halobacteriales</taxon>
        <taxon>Halobacteriaceae</taxon>
        <taxon>Halobacterium</taxon>
    </lineage>
</organism>
<dbReference type="InterPro" id="IPR055768">
    <property type="entry name" value="DUF7344"/>
</dbReference>
<evidence type="ECO:0000259" key="2">
    <source>
        <dbReference type="Pfam" id="PF24035"/>
    </source>
</evidence>
<dbReference type="Pfam" id="PF24035">
    <property type="entry name" value="DUF7344"/>
    <property type="match status" value="1"/>
</dbReference>
<comment type="caution">
    <text evidence="3">The sequence shown here is derived from an EMBL/GenBank/DDBJ whole genome shotgun (WGS) entry which is preliminary data.</text>
</comment>
<sequence>MSKPKRTSRFPTIDAPEFSRDTTLEVLSNQRRRFTIHYLKQHDDRQVSVSELATQVAAWEYDKDPDALSHQERKRVQNALRQFHLPKMDDYGFIEHDAQRGTVTLSDAAASTNFYVDSLTGSDIPWGAYYLALSALGFILVVGLWVDLYPFSLVSPLTCGVFFVTALAVSSVGHFYDNYYRMRLGARDKPPEVDDQ</sequence>
<name>A0A6B0SH91_9EURY</name>
<keyword evidence="1" id="KW-0812">Transmembrane</keyword>
<accession>A0A6B0SH91</accession>
<feature type="transmembrane region" description="Helical" evidence="1">
    <location>
        <begin position="128"/>
        <end position="146"/>
    </location>
</feature>
<keyword evidence="4" id="KW-1185">Reference proteome</keyword>
<dbReference type="Proteomes" id="UP000471521">
    <property type="component" value="Unassembled WGS sequence"/>
</dbReference>
<protein>
    <recommendedName>
        <fullName evidence="2">DUF7344 domain-containing protein</fullName>
    </recommendedName>
</protein>
<proteinExistence type="predicted"/>
<keyword evidence="1" id="KW-0472">Membrane</keyword>
<dbReference type="OrthoDB" id="331021at2157"/>
<evidence type="ECO:0000256" key="1">
    <source>
        <dbReference type="SAM" id="Phobius"/>
    </source>
</evidence>
<dbReference type="EMBL" id="WUUU01000077">
    <property type="protein sequence ID" value="MXR21008.1"/>
    <property type="molecule type" value="Genomic_DNA"/>
</dbReference>
<evidence type="ECO:0000313" key="4">
    <source>
        <dbReference type="Proteomes" id="UP000471521"/>
    </source>
</evidence>
<evidence type="ECO:0000313" key="3">
    <source>
        <dbReference type="EMBL" id="MXR21008.1"/>
    </source>
</evidence>
<dbReference type="AlphaFoldDB" id="A0A6B0SH91"/>
<keyword evidence="1" id="KW-1133">Transmembrane helix</keyword>
<feature type="transmembrane region" description="Helical" evidence="1">
    <location>
        <begin position="152"/>
        <end position="176"/>
    </location>
</feature>
<gene>
    <name evidence="3" type="ORF">GRX66_10480</name>
</gene>
<feature type="domain" description="DUF7344" evidence="2">
    <location>
        <begin position="25"/>
        <end position="104"/>
    </location>
</feature>
<reference evidence="3 4" key="1">
    <citation type="submission" date="2019-12" db="EMBL/GenBank/DDBJ databases">
        <title>Isolation and characterization of three novel carbon monoxide-oxidizing members of Halobacteria from salione crusts and soils.</title>
        <authorList>
            <person name="Myers M.R."/>
            <person name="King G.M."/>
        </authorList>
    </citation>
    <scope>NUCLEOTIDE SEQUENCE [LARGE SCALE GENOMIC DNA]</scope>
    <source>
        <strain evidence="3 4">PCN9</strain>
    </source>
</reference>
<dbReference type="RefSeq" id="WP_159526511.1">
    <property type="nucleotide sequence ID" value="NZ_WUUU01000077.1"/>
</dbReference>